<evidence type="ECO:0000256" key="9">
    <source>
        <dbReference type="SAM" id="Phobius"/>
    </source>
</evidence>
<dbReference type="Proteomes" id="UP001151287">
    <property type="component" value="Unassembled WGS sequence"/>
</dbReference>
<reference evidence="12" key="1">
    <citation type="journal article" date="2022" name="Cell">
        <title>Repeat-based holocentromeres influence genome architecture and karyotype evolution.</title>
        <authorList>
            <person name="Hofstatter P.G."/>
            <person name="Thangavel G."/>
            <person name="Lux T."/>
            <person name="Neumann P."/>
            <person name="Vondrak T."/>
            <person name="Novak P."/>
            <person name="Zhang M."/>
            <person name="Costa L."/>
            <person name="Castellani M."/>
            <person name="Scott A."/>
            <person name="Toegelov H."/>
            <person name="Fuchs J."/>
            <person name="Mata-Sucre Y."/>
            <person name="Dias Y."/>
            <person name="Vanzela A.L.L."/>
            <person name="Huettel B."/>
            <person name="Almeida C.C.S."/>
            <person name="Simkova H."/>
            <person name="Souza G."/>
            <person name="Pedrosa-Harand A."/>
            <person name="Macas J."/>
            <person name="Mayer K.F.X."/>
            <person name="Houben A."/>
            <person name="Marques A."/>
        </authorList>
    </citation>
    <scope>NUCLEOTIDE SEQUENCE</scope>
    <source>
        <strain evidence="12">RhyBre1mFocal</strain>
    </source>
</reference>
<dbReference type="Pfam" id="PF00664">
    <property type="entry name" value="ABC_membrane"/>
    <property type="match status" value="1"/>
</dbReference>
<evidence type="ECO:0000259" key="10">
    <source>
        <dbReference type="PROSITE" id="PS50893"/>
    </source>
</evidence>
<dbReference type="EMBL" id="JAMQYH010000076">
    <property type="protein sequence ID" value="KAJ1683910.1"/>
    <property type="molecule type" value="Genomic_DNA"/>
</dbReference>
<dbReference type="PROSITE" id="PS50929">
    <property type="entry name" value="ABC_TM1F"/>
    <property type="match status" value="1"/>
</dbReference>
<evidence type="ECO:0000256" key="7">
    <source>
        <dbReference type="ARBA" id="ARBA00023136"/>
    </source>
</evidence>
<dbReference type="InterPro" id="IPR036640">
    <property type="entry name" value="ABC1_TM_sf"/>
</dbReference>
<dbReference type="GO" id="GO:0016020">
    <property type="term" value="C:membrane"/>
    <property type="evidence" value="ECO:0007669"/>
    <property type="project" value="UniProtKB-SubCell"/>
</dbReference>
<dbReference type="PROSITE" id="PS50893">
    <property type="entry name" value="ABC_TRANSPORTER_2"/>
    <property type="match status" value="1"/>
</dbReference>
<keyword evidence="13" id="KW-1185">Reference proteome</keyword>
<dbReference type="SMART" id="SM00382">
    <property type="entry name" value="AAA"/>
    <property type="match status" value="1"/>
</dbReference>
<protein>
    <recommendedName>
        <fullName evidence="14">ABC transporter</fullName>
    </recommendedName>
</protein>
<evidence type="ECO:0000256" key="3">
    <source>
        <dbReference type="ARBA" id="ARBA00022692"/>
    </source>
</evidence>
<dbReference type="PROSITE" id="PS00211">
    <property type="entry name" value="ABC_TRANSPORTER_1"/>
    <property type="match status" value="1"/>
</dbReference>
<dbReference type="SUPFAM" id="SSF52540">
    <property type="entry name" value="P-loop containing nucleoside triphosphate hydrolases"/>
    <property type="match status" value="1"/>
</dbReference>
<organism evidence="12 13">
    <name type="scientific">Rhynchospora breviuscula</name>
    <dbReference type="NCBI Taxonomy" id="2022672"/>
    <lineage>
        <taxon>Eukaryota</taxon>
        <taxon>Viridiplantae</taxon>
        <taxon>Streptophyta</taxon>
        <taxon>Embryophyta</taxon>
        <taxon>Tracheophyta</taxon>
        <taxon>Spermatophyta</taxon>
        <taxon>Magnoliopsida</taxon>
        <taxon>Liliopsida</taxon>
        <taxon>Poales</taxon>
        <taxon>Cyperaceae</taxon>
        <taxon>Cyperoideae</taxon>
        <taxon>Rhynchosporeae</taxon>
        <taxon>Rhynchospora</taxon>
    </lineage>
</organism>
<proteinExistence type="inferred from homology"/>
<keyword evidence="5" id="KW-0067">ATP-binding</keyword>
<comment type="caution">
    <text evidence="12">The sequence shown here is derived from an EMBL/GenBank/DDBJ whole genome shotgun (WGS) entry which is preliminary data.</text>
</comment>
<dbReference type="InterPro" id="IPR011527">
    <property type="entry name" value="ABC1_TM_dom"/>
</dbReference>
<evidence type="ECO:0000259" key="11">
    <source>
        <dbReference type="PROSITE" id="PS50929"/>
    </source>
</evidence>
<keyword evidence="7 9" id="KW-0472">Membrane</keyword>
<dbReference type="FunFam" id="3.40.50.300:FF:000287">
    <property type="entry name" value="Multidrug ABC transporter ATP-binding protein"/>
    <property type="match status" value="1"/>
</dbReference>
<dbReference type="InterPro" id="IPR039421">
    <property type="entry name" value="Type_1_exporter"/>
</dbReference>
<feature type="transmembrane region" description="Helical" evidence="9">
    <location>
        <begin position="289"/>
        <end position="307"/>
    </location>
</feature>
<feature type="transmembrane region" description="Helical" evidence="9">
    <location>
        <begin position="172"/>
        <end position="189"/>
    </location>
</feature>
<dbReference type="CDD" id="cd18563">
    <property type="entry name" value="ABC_6TM_exporter_like"/>
    <property type="match status" value="1"/>
</dbReference>
<feature type="transmembrane region" description="Helical" evidence="9">
    <location>
        <begin position="393"/>
        <end position="415"/>
    </location>
</feature>
<dbReference type="Gene3D" id="3.40.50.300">
    <property type="entry name" value="P-loop containing nucleotide triphosphate hydrolases"/>
    <property type="match status" value="1"/>
</dbReference>
<dbReference type="InterPro" id="IPR017871">
    <property type="entry name" value="ABC_transporter-like_CS"/>
</dbReference>
<dbReference type="GO" id="GO:0015421">
    <property type="term" value="F:ABC-type oligopeptide transporter activity"/>
    <property type="evidence" value="ECO:0007669"/>
    <property type="project" value="TreeGrafter"/>
</dbReference>
<evidence type="ECO:0000313" key="12">
    <source>
        <dbReference type="EMBL" id="KAJ1683910.1"/>
    </source>
</evidence>
<evidence type="ECO:0000256" key="5">
    <source>
        <dbReference type="ARBA" id="ARBA00022840"/>
    </source>
</evidence>
<sequence>MRSPQIHTFQSSTTTSAVSKAPDGEVLIALDSDLNPDGNFGFQRLEISASHLRVFDAGHLELYSFALDSLKSARHQPLLSGGRLEVTLQSGATLPVLSYSLHLAPRFSEAARGLEQLIEGKPLSINLETKRTRCEKCGRLLPEPDGICPACINRNQTLLRVASYLGPYKKQAIALALTSVTATALNLAPPTIQGVLIDRVLSSRSDLPTLWLLIAAWVGVLVCAIGLQILSARLTTWLAGHIATDLRAHVYKAVEHLQLGFFDRKQVGQITSRITQDTDRVWGFLSEGLPFLVTNFLLVVGVLALLFSINWKLALAVMSPIPLVVFVGAFFWKRMATLFGRVSSRWGRFHTHLNESLTGIRVVKAFAQEDLENQKFTHFNTQLKEAGMVADNYWSTIFGLMSFCTSLGAIINWAVGGYFVYRGELTLGDFWRANAYLGLVYGPMQWFAQVNNWFSRAMAGAEKIFEVIDSKREDYVGGGQKPEITGHVRFDGVRFGYDKSNPVIKDLSFEAKPGDFIGLVGKSGAGKSTTINLICRFYEPDAGLLEIDGVDYRDLDLQHWRRNIGIVLQEPFLFNGTIADNIAYGKPDASFEQIVEAARAAHAHEFILAKSDGYDTIVGERGAKLSGGERQRVSIARAILHDPKILILDEATASVDVETEKQIQAAMKHLTSGRTVFAIAHRLATLRNATRLVVLDKGEIVETGTHAELMEKNGEFAKLVKTQSEINEIIGVTE</sequence>
<dbReference type="GO" id="GO:0016887">
    <property type="term" value="F:ATP hydrolysis activity"/>
    <property type="evidence" value="ECO:0007669"/>
    <property type="project" value="InterPro"/>
</dbReference>
<keyword evidence="2" id="KW-0813">Transport</keyword>
<comment type="subcellular location">
    <subcellularLocation>
        <location evidence="1">Membrane</location>
        <topology evidence="1">Multi-pass membrane protein</topology>
    </subcellularLocation>
</comment>
<dbReference type="PANTHER" id="PTHR43394:SF1">
    <property type="entry name" value="ATP-BINDING CASSETTE SUB-FAMILY B MEMBER 10, MITOCHONDRIAL"/>
    <property type="match status" value="1"/>
</dbReference>
<dbReference type="PANTHER" id="PTHR43394">
    <property type="entry name" value="ATP-DEPENDENT PERMEASE MDL1, MITOCHONDRIAL"/>
    <property type="match status" value="1"/>
</dbReference>
<accession>A0A9Q0BZ77</accession>
<gene>
    <name evidence="12" type="ORF">LUZ63_020863</name>
</gene>
<feature type="transmembrane region" description="Helical" evidence="9">
    <location>
        <begin position="313"/>
        <end position="332"/>
    </location>
</feature>
<dbReference type="InterPro" id="IPR027417">
    <property type="entry name" value="P-loop_NTPase"/>
</dbReference>
<name>A0A9Q0BZ77_9POAL</name>
<evidence type="ECO:0000256" key="8">
    <source>
        <dbReference type="ARBA" id="ARBA00024363"/>
    </source>
</evidence>
<evidence type="ECO:0000256" key="1">
    <source>
        <dbReference type="ARBA" id="ARBA00004141"/>
    </source>
</evidence>
<dbReference type="SUPFAM" id="SSF90123">
    <property type="entry name" value="ABC transporter transmembrane region"/>
    <property type="match status" value="1"/>
</dbReference>
<dbReference type="Gene3D" id="1.20.1560.10">
    <property type="entry name" value="ABC transporter type 1, transmembrane domain"/>
    <property type="match status" value="1"/>
</dbReference>
<feature type="domain" description="ABC transporter" evidence="10">
    <location>
        <begin position="488"/>
        <end position="722"/>
    </location>
</feature>
<dbReference type="GO" id="GO:0005524">
    <property type="term" value="F:ATP binding"/>
    <property type="evidence" value="ECO:0007669"/>
    <property type="project" value="UniProtKB-KW"/>
</dbReference>
<evidence type="ECO:0008006" key="14">
    <source>
        <dbReference type="Google" id="ProtNLM"/>
    </source>
</evidence>
<evidence type="ECO:0000256" key="4">
    <source>
        <dbReference type="ARBA" id="ARBA00022741"/>
    </source>
</evidence>
<dbReference type="AlphaFoldDB" id="A0A9Q0BZ77"/>
<dbReference type="Pfam" id="PF00005">
    <property type="entry name" value="ABC_tran"/>
    <property type="match status" value="1"/>
</dbReference>
<feature type="domain" description="ABC transmembrane type-1" evidence="11">
    <location>
        <begin position="173"/>
        <end position="452"/>
    </location>
</feature>
<dbReference type="InterPro" id="IPR003593">
    <property type="entry name" value="AAA+_ATPase"/>
</dbReference>
<keyword evidence="3 9" id="KW-0812">Transmembrane</keyword>
<dbReference type="OrthoDB" id="6500128at2759"/>
<feature type="transmembrane region" description="Helical" evidence="9">
    <location>
        <begin position="209"/>
        <end position="230"/>
    </location>
</feature>
<evidence type="ECO:0000256" key="2">
    <source>
        <dbReference type="ARBA" id="ARBA00022448"/>
    </source>
</evidence>
<evidence type="ECO:0000256" key="6">
    <source>
        <dbReference type="ARBA" id="ARBA00022989"/>
    </source>
</evidence>
<keyword evidence="6 9" id="KW-1133">Transmembrane helix</keyword>
<keyword evidence="4" id="KW-0547">Nucleotide-binding</keyword>
<evidence type="ECO:0000313" key="13">
    <source>
        <dbReference type="Proteomes" id="UP001151287"/>
    </source>
</evidence>
<comment type="similarity">
    <text evidence="8">Belongs to the ABC transporter superfamily. ABCB family. Heavy Metal importer (TC 3.A.1.210) subfamily.</text>
</comment>
<dbReference type="InterPro" id="IPR003439">
    <property type="entry name" value="ABC_transporter-like_ATP-bd"/>
</dbReference>